<gene>
    <name evidence="2" type="ORF">DCAF_LOCUS26392</name>
</gene>
<keyword evidence="3" id="KW-1185">Reference proteome</keyword>
<protein>
    <submittedName>
        <fullName evidence="2">Uncharacterized protein</fullName>
    </submittedName>
</protein>
<feature type="region of interest" description="Disordered" evidence="1">
    <location>
        <begin position="48"/>
        <end position="77"/>
    </location>
</feature>
<evidence type="ECO:0000313" key="2">
    <source>
        <dbReference type="EMBL" id="CAK7356123.1"/>
    </source>
</evidence>
<evidence type="ECO:0000256" key="1">
    <source>
        <dbReference type="SAM" id="MobiDB-lite"/>
    </source>
</evidence>
<sequence length="77" mass="8958">MAGEFLINDNAKAKYYELMLYCCLGEEKKEQEEQREFQMIKISETTEEGGWKSRGKQNHGMQEYGPLPLSVLCPDHK</sequence>
<accession>A0AAV1STM7</accession>
<dbReference type="AlphaFoldDB" id="A0AAV1STM7"/>
<dbReference type="Proteomes" id="UP001314170">
    <property type="component" value="Unassembled WGS sequence"/>
</dbReference>
<name>A0AAV1STM7_9ROSI</name>
<evidence type="ECO:0000313" key="3">
    <source>
        <dbReference type="Proteomes" id="UP001314170"/>
    </source>
</evidence>
<reference evidence="2 3" key="1">
    <citation type="submission" date="2024-01" db="EMBL/GenBank/DDBJ databases">
        <authorList>
            <person name="Waweru B."/>
        </authorList>
    </citation>
    <scope>NUCLEOTIDE SEQUENCE [LARGE SCALE GENOMIC DNA]</scope>
</reference>
<dbReference type="EMBL" id="CAWUPB010001197">
    <property type="protein sequence ID" value="CAK7356123.1"/>
    <property type="molecule type" value="Genomic_DNA"/>
</dbReference>
<proteinExistence type="predicted"/>
<organism evidence="2 3">
    <name type="scientific">Dovyalis caffra</name>
    <dbReference type="NCBI Taxonomy" id="77055"/>
    <lineage>
        <taxon>Eukaryota</taxon>
        <taxon>Viridiplantae</taxon>
        <taxon>Streptophyta</taxon>
        <taxon>Embryophyta</taxon>
        <taxon>Tracheophyta</taxon>
        <taxon>Spermatophyta</taxon>
        <taxon>Magnoliopsida</taxon>
        <taxon>eudicotyledons</taxon>
        <taxon>Gunneridae</taxon>
        <taxon>Pentapetalae</taxon>
        <taxon>rosids</taxon>
        <taxon>fabids</taxon>
        <taxon>Malpighiales</taxon>
        <taxon>Salicaceae</taxon>
        <taxon>Flacourtieae</taxon>
        <taxon>Dovyalis</taxon>
    </lineage>
</organism>
<comment type="caution">
    <text evidence="2">The sequence shown here is derived from an EMBL/GenBank/DDBJ whole genome shotgun (WGS) entry which is preliminary data.</text>
</comment>